<dbReference type="OMA" id="TELANYC"/>
<evidence type="ECO:0000256" key="8">
    <source>
        <dbReference type="ARBA" id="ARBA00023242"/>
    </source>
</evidence>
<dbReference type="AlphaFoldDB" id="F4P319"/>
<keyword evidence="6 12" id="KW-0862">Zinc</keyword>
<keyword evidence="7 12" id="KW-0904">Protein phosphatase</keyword>
<evidence type="ECO:0000256" key="5">
    <source>
        <dbReference type="ARBA" id="ARBA00022801"/>
    </source>
</evidence>
<gene>
    <name evidence="15" type="ORF">BATDEDRAFT_24950</name>
</gene>
<sequence>MLSTKTSTSSTNNHEQDQLLKKSQKVSTTQRPNMKSRKGKHTGPVKSSGMKPKQIAVLNSTWNLRKWDKHVFEKQQLLFDGAVDVQTFEDSCKFLTPESYQDVVVERAADNQCGYPACDMKLKSTNTKSQFRISAVDRKVYDVTEIHSFCCSECFAASKYLATQLSSDPVYLRDVTKLPVLDLVPARKKLSEHFDQNTAKLNLDLTSSSKAAESSQENALGKSQHNAIHSYIDTLITSMPTLKLDESYLPIIEKPVALSSLDQSATAGFAFDGSISAMDTDVSTHSNSAFDLIEGYRAQSIPFSKSGSLARLSSSTAKSSWISSLPKMAGPSMVLDTVQNTSNTIVDSSQICSQVQPDDISMSENHIDSITTATVQQPDKHQPVKPPCVKKTLQYLRFSDPIEAPEFIKSTPTIPVVAFTESKDEILPLAMPKSILKQTMKPSIDPIIPLPNRDTPGQTNLKAPIETMVVENALVSNSKDVLDYCDAKESDDEDIHSKTSTDTADYGWFKPSTQKAKPLLSLFARIWMILDRIVTCKTLNLLVEYTKGTKHVERSSLVGLGNQEFLKRKEFFFEKMIKTWKLIRQRHGIDLNFEYELLCIVDTLNLNESMTALSAIEEWVLCSVFIRSVCDSLVESNQTPDNINWTEILEPAGMGNDELSALVRGTSMVKPQPSINNTVFVSQ</sequence>
<dbReference type="RefSeq" id="XP_006678970.1">
    <property type="nucleotide sequence ID" value="XM_006678907.1"/>
</dbReference>
<feature type="compositionally biased region" description="Basic residues" evidence="13">
    <location>
        <begin position="34"/>
        <end position="43"/>
    </location>
</feature>
<dbReference type="GO" id="GO:0008420">
    <property type="term" value="F:RNA polymerase II CTD heptapeptide repeat phosphatase activity"/>
    <property type="evidence" value="ECO:0000318"/>
    <property type="project" value="GO_Central"/>
</dbReference>
<dbReference type="PANTHER" id="PTHR14732">
    <property type="entry name" value="RNA POLYMERASE II SUBUNIT B1 CTD PHOSPHATASE RPAP2-RELATED"/>
    <property type="match status" value="1"/>
</dbReference>
<keyword evidence="4 12" id="KW-0863">Zinc-finger</keyword>
<evidence type="ECO:0000256" key="12">
    <source>
        <dbReference type="RuleBase" id="RU367080"/>
    </source>
</evidence>
<evidence type="ECO:0000256" key="9">
    <source>
        <dbReference type="ARBA" id="ARBA00047761"/>
    </source>
</evidence>
<dbReference type="PANTHER" id="PTHR14732:SF0">
    <property type="entry name" value="RNA POLYMERASE II SUBUNIT B1 CTD PHOSPHATASE RPAP2-RELATED"/>
    <property type="match status" value="1"/>
</dbReference>
<evidence type="ECO:0000256" key="6">
    <source>
        <dbReference type="ARBA" id="ARBA00022833"/>
    </source>
</evidence>
<evidence type="ECO:0000256" key="7">
    <source>
        <dbReference type="ARBA" id="ARBA00022912"/>
    </source>
</evidence>
<dbReference type="EC" id="3.1.3.16" evidence="12"/>
<evidence type="ECO:0000256" key="4">
    <source>
        <dbReference type="ARBA" id="ARBA00022771"/>
    </source>
</evidence>
<dbReference type="InParanoid" id="F4P319"/>
<dbReference type="EMBL" id="GL882884">
    <property type="protein sequence ID" value="EGF80403.1"/>
    <property type="molecule type" value="Genomic_DNA"/>
</dbReference>
<dbReference type="HOGENOM" id="CLU_497094_0_0_1"/>
<dbReference type="Gene3D" id="1.25.40.820">
    <property type="match status" value="1"/>
</dbReference>
<feature type="region of interest" description="Disordered" evidence="13">
    <location>
        <begin position="1"/>
        <end position="52"/>
    </location>
</feature>
<evidence type="ECO:0000313" key="16">
    <source>
        <dbReference type="Proteomes" id="UP000007241"/>
    </source>
</evidence>
<proteinExistence type="inferred from homology"/>
<dbReference type="GO" id="GO:0008270">
    <property type="term" value="F:zinc ion binding"/>
    <property type="evidence" value="ECO:0007669"/>
    <property type="project" value="UniProtKB-KW"/>
</dbReference>
<dbReference type="InterPro" id="IPR038534">
    <property type="entry name" value="Rtr1/RPAP2_sf"/>
</dbReference>
<dbReference type="OrthoDB" id="2590500at2759"/>
<keyword evidence="5 12" id="KW-0378">Hydrolase</keyword>
<evidence type="ECO:0000256" key="11">
    <source>
        <dbReference type="PROSITE-ProRule" id="PRU00812"/>
    </source>
</evidence>
<reference evidence="15 16" key="1">
    <citation type="submission" date="2009-12" db="EMBL/GenBank/DDBJ databases">
        <title>The draft genome of Batrachochytrium dendrobatidis.</title>
        <authorList>
            <consortium name="US DOE Joint Genome Institute (JGI-PGF)"/>
            <person name="Kuo A."/>
            <person name="Salamov A."/>
            <person name="Schmutz J."/>
            <person name="Lucas S."/>
            <person name="Pitluck S."/>
            <person name="Rosenblum E."/>
            <person name="Stajich J."/>
            <person name="Eisen M."/>
            <person name="Grigoriev I.V."/>
        </authorList>
    </citation>
    <scope>NUCLEOTIDE SEQUENCE [LARGE SCALE GENOMIC DNA]</scope>
    <source>
        <strain evidence="16">JAM81 / FGSC 10211</strain>
    </source>
</reference>
<dbReference type="InterPro" id="IPR007308">
    <property type="entry name" value="Rtr1/RPAP2_dom"/>
</dbReference>
<comment type="subcellular location">
    <subcellularLocation>
        <location evidence="1 12">Nucleus</location>
    </subcellularLocation>
</comment>
<dbReference type="InterPro" id="IPR039693">
    <property type="entry name" value="Rtr1/RPAP2"/>
</dbReference>
<keyword evidence="3 12" id="KW-0479">Metal-binding</keyword>
<accession>F4P319</accession>
<dbReference type="GO" id="GO:0005634">
    <property type="term" value="C:nucleus"/>
    <property type="evidence" value="ECO:0000318"/>
    <property type="project" value="GO_Central"/>
</dbReference>
<comment type="similarity">
    <text evidence="2 11 12">Belongs to the RPAP2 family.</text>
</comment>
<dbReference type="Proteomes" id="UP000007241">
    <property type="component" value="Unassembled WGS sequence"/>
</dbReference>
<feature type="compositionally biased region" description="Low complexity" evidence="13">
    <location>
        <begin position="1"/>
        <end position="11"/>
    </location>
</feature>
<name>F4P319_BATDJ</name>
<comment type="catalytic activity">
    <reaction evidence="9 12">
        <text>O-phospho-L-seryl-[protein] + H2O = L-seryl-[protein] + phosphate</text>
        <dbReference type="Rhea" id="RHEA:20629"/>
        <dbReference type="Rhea" id="RHEA-COMP:9863"/>
        <dbReference type="Rhea" id="RHEA-COMP:11604"/>
        <dbReference type="ChEBI" id="CHEBI:15377"/>
        <dbReference type="ChEBI" id="CHEBI:29999"/>
        <dbReference type="ChEBI" id="CHEBI:43474"/>
        <dbReference type="ChEBI" id="CHEBI:83421"/>
        <dbReference type="EC" id="3.1.3.16"/>
    </reaction>
</comment>
<evidence type="ECO:0000256" key="13">
    <source>
        <dbReference type="SAM" id="MobiDB-lite"/>
    </source>
</evidence>
<evidence type="ECO:0000256" key="1">
    <source>
        <dbReference type="ARBA" id="ARBA00004123"/>
    </source>
</evidence>
<dbReference type="STRING" id="684364.F4P319"/>
<evidence type="ECO:0000256" key="2">
    <source>
        <dbReference type="ARBA" id="ARBA00005676"/>
    </source>
</evidence>
<keyword evidence="8 12" id="KW-0539">Nucleus</keyword>
<feature type="domain" description="RTR1-type" evidence="14">
    <location>
        <begin position="90"/>
        <end position="174"/>
    </location>
</feature>
<dbReference type="GO" id="GO:0005737">
    <property type="term" value="C:cytoplasm"/>
    <property type="evidence" value="ECO:0000318"/>
    <property type="project" value="GO_Central"/>
</dbReference>
<dbReference type="Pfam" id="PF04181">
    <property type="entry name" value="RPAP2_Rtr1"/>
    <property type="match status" value="1"/>
</dbReference>
<evidence type="ECO:0000256" key="10">
    <source>
        <dbReference type="ARBA" id="ARBA00048336"/>
    </source>
</evidence>
<protein>
    <recommendedName>
        <fullName evidence="12">RNA polymerase II subunit B1 CTD phosphatase RPAP2 homolog</fullName>
        <ecNumber evidence="12">3.1.3.16</ecNumber>
    </recommendedName>
</protein>
<evidence type="ECO:0000256" key="3">
    <source>
        <dbReference type="ARBA" id="ARBA00022723"/>
    </source>
</evidence>
<evidence type="ECO:0000313" key="15">
    <source>
        <dbReference type="EMBL" id="EGF80403.1"/>
    </source>
</evidence>
<comment type="catalytic activity">
    <reaction evidence="10 12">
        <text>O-phospho-L-threonyl-[protein] + H2O = L-threonyl-[protein] + phosphate</text>
        <dbReference type="Rhea" id="RHEA:47004"/>
        <dbReference type="Rhea" id="RHEA-COMP:11060"/>
        <dbReference type="Rhea" id="RHEA-COMP:11605"/>
        <dbReference type="ChEBI" id="CHEBI:15377"/>
        <dbReference type="ChEBI" id="CHEBI:30013"/>
        <dbReference type="ChEBI" id="CHEBI:43474"/>
        <dbReference type="ChEBI" id="CHEBI:61977"/>
        <dbReference type="EC" id="3.1.3.16"/>
    </reaction>
</comment>
<dbReference type="GO" id="GO:0043175">
    <property type="term" value="F:RNA polymerase core enzyme binding"/>
    <property type="evidence" value="ECO:0007669"/>
    <property type="project" value="UniProtKB-UniRule"/>
</dbReference>
<evidence type="ECO:0000259" key="14">
    <source>
        <dbReference type="PROSITE" id="PS51479"/>
    </source>
</evidence>
<dbReference type="PROSITE" id="PS51479">
    <property type="entry name" value="ZF_RTR1"/>
    <property type="match status" value="1"/>
</dbReference>
<organism evidence="15 16">
    <name type="scientific">Batrachochytrium dendrobatidis (strain JAM81 / FGSC 10211)</name>
    <name type="common">Frog chytrid fungus</name>
    <dbReference type="NCBI Taxonomy" id="684364"/>
    <lineage>
        <taxon>Eukaryota</taxon>
        <taxon>Fungi</taxon>
        <taxon>Fungi incertae sedis</taxon>
        <taxon>Chytridiomycota</taxon>
        <taxon>Chytridiomycota incertae sedis</taxon>
        <taxon>Chytridiomycetes</taxon>
        <taxon>Rhizophydiales</taxon>
        <taxon>Rhizophydiales incertae sedis</taxon>
        <taxon>Batrachochytrium</taxon>
    </lineage>
</organism>
<dbReference type="GeneID" id="18238640"/>
<keyword evidence="16" id="KW-1185">Reference proteome</keyword>
<comment type="function">
    <text evidence="12">Putative RNA polymerase II subunit B1 C-terminal domain (CTD) phosphatase involved in RNA polymerase II transcription regulation.</text>
</comment>